<comment type="caution">
    <text evidence="1">The sequence shown here is derived from an EMBL/GenBank/DDBJ whole genome shotgun (WGS) entry which is preliminary data.</text>
</comment>
<name>A0ABT8M7Q4_9EURY</name>
<evidence type="ECO:0000313" key="2">
    <source>
        <dbReference type="Proteomes" id="UP001168338"/>
    </source>
</evidence>
<dbReference type="EMBL" id="VCYH01000002">
    <property type="protein sequence ID" value="MDN7023960.1"/>
    <property type="molecule type" value="Genomic_DNA"/>
</dbReference>
<sequence length="438" mass="48040">MFRTITDLFKRKPPAAEPLVLGLEAVPGWLGEQENSIQGELEETTAPVRQQITDALHDIREAVRALTSVSEASVAHPRLKSISRSALPEFLKSVGQAVEKEPAGETEAFYSTAADILKGCIKATRGQGKYLQAAFPEEMKEFRSGLKNLGTGVNRMTEAIAGSRARLDEVLKARDVHQKLVRGREEYAAACEDADAMNREIASGSDELRRVDEELGTLATGPHHAEAGKLDLRIDALSERQEEIAREYTTIRTNALHVLRKAEKVMEKNLDRTTAESIRQLENALSSRVPDADAEITGLLTRVVPAALDVVGRREVTLKNREEQHLFSDAKVLRSELVRVISLHREVSAELDAARAERASLAGYAEEQRLRERRETVQAQVAEATATRAADRERAAALHEADEALREDLAGRLGALAGSEAALQADDLPVCPPAEDCE</sequence>
<reference evidence="1" key="1">
    <citation type="submission" date="2019-05" db="EMBL/GenBank/DDBJ databases">
        <title>Methanoculleus sp. FWC-SCC1, a methanogenic archaeon isolated from deep marine cold seep.</title>
        <authorList>
            <person name="Chen Y.-W."/>
            <person name="Chen S.-C."/>
            <person name="Teng N.-H."/>
            <person name="Lai M.-C."/>
        </authorList>
    </citation>
    <scope>NUCLEOTIDE SEQUENCE</scope>
    <source>
        <strain evidence="1">FWC-SCC1</strain>
    </source>
</reference>
<evidence type="ECO:0000313" key="1">
    <source>
        <dbReference type="EMBL" id="MDN7023960.1"/>
    </source>
</evidence>
<gene>
    <name evidence="1" type="ORF">FGU65_03465</name>
</gene>
<keyword evidence="2" id="KW-1185">Reference proteome</keyword>
<protein>
    <submittedName>
        <fullName evidence="1">Uncharacterized protein</fullName>
    </submittedName>
</protein>
<accession>A0ABT8M7Q4</accession>
<dbReference type="Proteomes" id="UP001168338">
    <property type="component" value="Unassembled WGS sequence"/>
</dbReference>
<proteinExistence type="predicted"/>
<organism evidence="1 2">
    <name type="scientific">Methanoculleus frigidifontis</name>
    <dbReference type="NCBI Taxonomy" id="2584085"/>
    <lineage>
        <taxon>Archaea</taxon>
        <taxon>Methanobacteriati</taxon>
        <taxon>Methanobacteriota</taxon>
        <taxon>Stenosarchaea group</taxon>
        <taxon>Methanomicrobia</taxon>
        <taxon>Methanomicrobiales</taxon>
        <taxon>Methanomicrobiaceae</taxon>
        <taxon>Methanoculleus</taxon>
    </lineage>
</organism>
<dbReference type="RefSeq" id="WP_301663044.1">
    <property type="nucleotide sequence ID" value="NZ_VCYH01000002.1"/>
</dbReference>